<feature type="repeat" description="ANK" evidence="3">
    <location>
        <begin position="56"/>
        <end position="88"/>
    </location>
</feature>
<feature type="repeat" description="ANK" evidence="3">
    <location>
        <begin position="22"/>
        <end position="54"/>
    </location>
</feature>
<evidence type="ECO:0000313" key="5">
    <source>
        <dbReference type="Proteomes" id="UP001205105"/>
    </source>
</evidence>
<comment type="caution">
    <text evidence="4">The sequence shown here is derived from an EMBL/GenBank/DDBJ whole genome shotgun (WGS) entry which is preliminary data.</text>
</comment>
<keyword evidence="1" id="KW-0677">Repeat</keyword>
<dbReference type="Pfam" id="PF00023">
    <property type="entry name" value="Ank"/>
    <property type="match status" value="2"/>
</dbReference>
<evidence type="ECO:0000313" key="4">
    <source>
        <dbReference type="EMBL" id="KAI7836102.1"/>
    </source>
</evidence>
<evidence type="ECO:0000256" key="3">
    <source>
        <dbReference type="PROSITE-ProRule" id="PRU00023"/>
    </source>
</evidence>
<dbReference type="PANTHER" id="PTHR24166:SF48">
    <property type="entry name" value="PROTEIN VAPYRIN"/>
    <property type="match status" value="1"/>
</dbReference>
<keyword evidence="2 3" id="KW-0040">ANK repeat</keyword>
<dbReference type="InterPro" id="IPR050889">
    <property type="entry name" value="Dendritic_Spine_Reg/Scaffold"/>
</dbReference>
<dbReference type="PANTHER" id="PTHR24166">
    <property type="entry name" value="ROLLING PEBBLES, ISOFORM B"/>
    <property type="match status" value="1"/>
</dbReference>
<reference evidence="4" key="1">
    <citation type="submission" date="2020-11" db="EMBL/GenBank/DDBJ databases">
        <title>Chlorella ohadii genome sequencing and assembly.</title>
        <authorList>
            <person name="Murik O."/>
            <person name="Treves H."/>
            <person name="Kedem I."/>
            <person name="Shotland Y."/>
            <person name="Kaplan A."/>
        </authorList>
    </citation>
    <scope>NUCLEOTIDE SEQUENCE</scope>
    <source>
        <strain evidence="4">1</strain>
    </source>
</reference>
<name>A0AAD5DDK1_9CHLO</name>
<dbReference type="Gene3D" id="1.25.40.20">
    <property type="entry name" value="Ankyrin repeat-containing domain"/>
    <property type="match status" value="3"/>
</dbReference>
<feature type="repeat" description="ANK" evidence="3">
    <location>
        <begin position="155"/>
        <end position="187"/>
    </location>
</feature>
<sequence length="375" mass="39022">MQGTYLTLLPHRGADVHAVDDIGRSALLYATFKGSLACVEQLLAAGASVHVAEANDGMTALMWAAGYGHPQLMEPLLAAGAEVDAENFRGRTALWNAAAYCQLETARLCIENGADVNRGDECGSPPLMIACRYGHAEGVNLLLEHGADPHTVDVHGRNALIYAAGGGSADVVSALRQRGADVHQADNNGTTALLLATNSGFGHLVAPLLVNKQNVNGCTAPYFAVNRGQVAVAERLLEVRDANGLLPVQLALLRLRGDVAHCLLQIGQLPQAVEPVLQMLARANRTKLMAVVAARVPLSPAGWQLFPPSCPGLSSALPAVLALSPAEAALLVAHLPPAERARARCAAPSLARAQREAGVELPPALVTTILGAALA</sequence>
<feature type="repeat" description="ANK" evidence="3">
    <location>
        <begin position="122"/>
        <end position="154"/>
    </location>
</feature>
<dbReference type="InterPro" id="IPR002110">
    <property type="entry name" value="Ankyrin_rpt"/>
</dbReference>
<evidence type="ECO:0000256" key="1">
    <source>
        <dbReference type="ARBA" id="ARBA00022737"/>
    </source>
</evidence>
<dbReference type="PROSITE" id="PS50297">
    <property type="entry name" value="ANK_REP_REGION"/>
    <property type="match status" value="3"/>
</dbReference>
<evidence type="ECO:0000256" key="2">
    <source>
        <dbReference type="ARBA" id="ARBA00023043"/>
    </source>
</evidence>
<protein>
    <submittedName>
        <fullName evidence="4">Uncharacterized protein</fullName>
    </submittedName>
</protein>
<dbReference type="Proteomes" id="UP001205105">
    <property type="component" value="Unassembled WGS sequence"/>
</dbReference>
<organism evidence="4 5">
    <name type="scientific">Chlorella ohadii</name>
    <dbReference type="NCBI Taxonomy" id="2649997"/>
    <lineage>
        <taxon>Eukaryota</taxon>
        <taxon>Viridiplantae</taxon>
        <taxon>Chlorophyta</taxon>
        <taxon>core chlorophytes</taxon>
        <taxon>Trebouxiophyceae</taxon>
        <taxon>Chlorellales</taxon>
        <taxon>Chlorellaceae</taxon>
        <taxon>Chlorella clade</taxon>
        <taxon>Chlorella</taxon>
    </lineage>
</organism>
<gene>
    <name evidence="4" type="ORF">COHA_010004</name>
</gene>
<dbReference type="Pfam" id="PF12796">
    <property type="entry name" value="Ank_2"/>
    <property type="match status" value="1"/>
</dbReference>
<dbReference type="EMBL" id="JADXDR010000204">
    <property type="protein sequence ID" value="KAI7836102.1"/>
    <property type="molecule type" value="Genomic_DNA"/>
</dbReference>
<proteinExistence type="predicted"/>
<accession>A0AAD5DDK1</accession>
<feature type="repeat" description="ANK" evidence="3">
    <location>
        <begin position="89"/>
        <end position="121"/>
    </location>
</feature>
<dbReference type="PROSITE" id="PS50088">
    <property type="entry name" value="ANK_REPEAT"/>
    <property type="match status" value="5"/>
</dbReference>
<dbReference type="SUPFAM" id="SSF48403">
    <property type="entry name" value="Ankyrin repeat"/>
    <property type="match status" value="1"/>
</dbReference>
<dbReference type="SMART" id="SM00248">
    <property type="entry name" value="ANK"/>
    <property type="match status" value="7"/>
</dbReference>
<keyword evidence="5" id="KW-1185">Reference proteome</keyword>
<dbReference type="InterPro" id="IPR036770">
    <property type="entry name" value="Ankyrin_rpt-contain_sf"/>
</dbReference>
<dbReference type="AlphaFoldDB" id="A0AAD5DDK1"/>